<dbReference type="InterPro" id="IPR058240">
    <property type="entry name" value="rSAM_sf"/>
</dbReference>
<keyword evidence="9 12" id="KW-0479">Metal-binding</keyword>
<dbReference type="CDD" id="cd01335">
    <property type="entry name" value="Radical_SAM"/>
    <property type="match status" value="1"/>
</dbReference>
<comment type="similarity">
    <text evidence="12">Belongs to the radical SAM superfamily. RlmN family.</text>
</comment>
<dbReference type="Gene3D" id="1.10.150.530">
    <property type="match status" value="1"/>
</dbReference>
<keyword evidence="4 12" id="KW-0698">rRNA processing</keyword>
<dbReference type="GO" id="GO:0046872">
    <property type="term" value="F:metal ion binding"/>
    <property type="evidence" value="ECO:0007669"/>
    <property type="project" value="UniProtKB-KW"/>
</dbReference>
<keyword evidence="11 12" id="KW-0411">Iron-sulfur</keyword>
<evidence type="ECO:0000256" key="12">
    <source>
        <dbReference type="HAMAP-Rule" id="MF_01849"/>
    </source>
</evidence>
<reference evidence="14 15" key="1">
    <citation type="submission" date="2019-07" db="EMBL/GenBank/DDBJ databases">
        <title>Genomic Encyclopedia of Type Strains, Phase I: the one thousand microbial genomes (KMG-I) project.</title>
        <authorList>
            <person name="Kyrpides N."/>
        </authorList>
    </citation>
    <scope>NUCLEOTIDE SEQUENCE [LARGE SCALE GENOMIC DNA]</scope>
    <source>
        <strain evidence="14 15">DSM 13558</strain>
    </source>
</reference>
<keyword evidence="8 12" id="KW-0819">tRNA processing</keyword>
<evidence type="ECO:0000256" key="10">
    <source>
        <dbReference type="ARBA" id="ARBA00023004"/>
    </source>
</evidence>
<dbReference type="NCBIfam" id="TIGR00048">
    <property type="entry name" value="rRNA_mod_RlmN"/>
    <property type="match status" value="1"/>
</dbReference>
<dbReference type="SUPFAM" id="SSF102114">
    <property type="entry name" value="Radical SAM enzymes"/>
    <property type="match status" value="1"/>
</dbReference>
<dbReference type="AlphaFoldDB" id="A0A562J9P0"/>
<keyword evidence="12" id="KW-1015">Disulfide bond</keyword>
<dbReference type="InterPro" id="IPR027492">
    <property type="entry name" value="RNA_MTrfase_RlmN"/>
</dbReference>
<protein>
    <recommendedName>
        <fullName evidence="12">Probable dual-specificity RNA methyltransferase RlmN</fullName>
        <ecNumber evidence="12">2.1.1.192</ecNumber>
    </recommendedName>
    <alternativeName>
        <fullName evidence="12">23S rRNA (adenine(2503)-C(2))-methyltransferase</fullName>
    </alternativeName>
    <alternativeName>
        <fullName evidence="12">23S rRNA m2A2503 methyltransferase</fullName>
    </alternativeName>
    <alternativeName>
        <fullName evidence="12">Ribosomal RNA large subunit methyltransferase N</fullName>
    </alternativeName>
    <alternativeName>
        <fullName evidence="12">tRNA (adenine(37)-C(2))-methyltransferase</fullName>
    </alternativeName>
    <alternativeName>
        <fullName evidence="12">tRNA m2A37 methyltransferase</fullName>
    </alternativeName>
</protein>
<feature type="active site" description="S-methylcysteine intermediate" evidence="12">
    <location>
        <position position="332"/>
    </location>
</feature>
<evidence type="ECO:0000256" key="2">
    <source>
        <dbReference type="ARBA" id="ARBA00022485"/>
    </source>
</evidence>
<dbReference type="PANTHER" id="PTHR30544:SF5">
    <property type="entry name" value="RADICAL SAM CORE DOMAIN-CONTAINING PROTEIN"/>
    <property type="match status" value="1"/>
</dbReference>
<dbReference type="InterPro" id="IPR040072">
    <property type="entry name" value="Methyltransferase_A"/>
</dbReference>
<feature type="active site" description="Proton acceptor" evidence="12">
    <location>
        <position position="91"/>
    </location>
</feature>
<keyword evidence="2 12" id="KW-0004">4Fe-4S</keyword>
<feature type="binding site" evidence="12">
    <location>
        <begin position="158"/>
        <end position="159"/>
    </location>
    <ligand>
        <name>S-adenosyl-L-methionine</name>
        <dbReference type="ChEBI" id="CHEBI:59789"/>
    </ligand>
</feature>
<dbReference type="PANTHER" id="PTHR30544">
    <property type="entry name" value="23S RRNA METHYLTRANSFERASE"/>
    <property type="match status" value="1"/>
</dbReference>
<feature type="binding site" evidence="12">
    <location>
        <position position="111"/>
    </location>
    <ligand>
        <name>[4Fe-4S] cluster</name>
        <dbReference type="ChEBI" id="CHEBI:49883"/>
        <note>4Fe-4S-S-AdoMet</note>
    </ligand>
</feature>
<dbReference type="GO" id="GO:0000049">
    <property type="term" value="F:tRNA binding"/>
    <property type="evidence" value="ECO:0007669"/>
    <property type="project" value="UniProtKB-UniRule"/>
</dbReference>
<dbReference type="SFLD" id="SFLDG01062">
    <property type="entry name" value="methyltransferase_(Class_A)"/>
    <property type="match status" value="1"/>
</dbReference>
<keyword evidence="5 12" id="KW-0489">Methyltransferase</keyword>
<dbReference type="GO" id="GO:0070475">
    <property type="term" value="P:rRNA base methylation"/>
    <property type="evidence" value="ECO:0007669"/>
    <property type="project" value="UniProtKB-UniRule"/>
</dbReference>
<proteinExistence type="inferred from homology"/>
<dbReference type="OrthoDB" id="9793973at2"/>
<comment type="subcellular location">
    <subcellularLocation>
        <location evidence="1 12">Cytoplasm</location>
    </subcellularLocation>
</comment>
<dbReference type="Proteomes" id="UP000315343">
    <property type="component" value="Unassembled WGS sequence"/>
</dbReference>
<feature type="binding site" evidence="12">
    <location>
        <position position="118"/>
    </location>
    <ligand>
        <name>[4Fe-4S] cluster</name>
        <dbReference type="ChEBI" id="CHEBI:49883"/>
        <note>4Fe-4S-S-AdoMet</note>
    </ligand>
</feature>
<dbReference type="PROSITE" id="PS51918">
    <property type="entry name" value="RADICAL_SAM"/>
    <property type="match status" value="1"/>
</dbReference>
<keyword evidence="7 12" id="KW-0949">S-adenosyl-L-methionine</keyword>
<dbReference type="RefSeq" id="WP_145083396.1">
    <property type="nucleotide sequence ID" value="NZ_DAMBUX010000001.1"/>
</dbReference>
<feature type="binding site" evidence="12">
    <location>
        <begin position="213"/>
        <end position="215"/>
    </location>
    <ligand>
        <name>S-adenosyl-L-methionine</name>
        <dbReference type="ChEBI" id="CHEBI:59789"/>
    </ligand>
</feature>
<evidence type="ECO:0000256" key="4">
    <source>
        <dbReference type="ARBA" id="ARBA00022552"/>
    </source>
</evidence>
<evidence type="ECO:0000256" key="3">
    <source>
        <dbReference type="ARBA" id="ARBA00022490"/>
    </source>
</evidence>
<keyword evidence="6 12" id="KW-0808">Transferase</keyword>
<evidence type="ECO:0000259" key="13">
    <source>
        <dbReference type="PROSITE" id="PS51918"/>
    </source>
</evidence>
<keyword evidence="15" id="KW-1185">Reference proteome</keyword>
<dbReference type="EC" id="2.1.1.192" evidence="12"/>
<evidence type="ECO:0000256" key="8">
    <source>
        <dbReference type="ARBA" id="ARBA00022694"/>
    </source>
</evidence>
<dbReference type="InterPro" id="IPR048641">
    <property type="entry name" value="RlmN_N"/>
</dbReference>
<comment type="caution">
    <text evidence="14">The sequence shown here is derived from an EMBL/GenBank/DDBJ whole genome shotgun (WGS) entry which is preliminary data.</text>
</comment>
<evidence type="ECO:0000313" key="15">
    <source>
        <dbReference type="Proteomes" id="UP000315343"/>
    </source>
</evidence>
<organism evidence="14 15">
    <name type="scientific">Sedimentibacter saalensis</name>
    <dbReference type="NCBI Taxonomy" id="130788"/>
    <lineage>
        <taxon>Bacteria</taxon>
        <taxon>Bacillati</taxon>
        <taxon>Bacillota</taxon>
        <taxon>Tissierellia</taxon>
        <taxon>Sedimentibacter</taxon>
    </lineage>
</organism>
<dbReference type="Gene3D" id="3.20.20.70">
    <property type="entry name" value="Aldolase class I"/>
    <property type="match status" value="1"/>
</dbReference>
<dbReference type="GO" id="GO:0030488">
    <property type="term" value="P:tRNA methylation"/>
    <property type="evidence" value="ECO:0007669"/>
    <property type="project" value="UniProtKB-UniRule"/>
</dbReference>
<evidence type="ECO:0000256" key="6">
    <source>
        <dbReference type="ARBA" id="ARBA00022679"/>
    </source>
</evidence>
<dbReference type="Pfam" id="PF21016">
    <property type="entry name" value="RlmN_N"/>
    <property type="match status" value="1"/>
</dbReference>
<keyword evidence="3 12" id="KW-0963">Cytoplasm</keyword>
<feature type="binding site" evidence="12">
    <location>
        <position position="190"/>
    </location>
    <ligand>
        <name>S-adenosyl-L-methionine</name>
        <dbReference type="ChEBI" id="CHEBI:59789"/>
    </ligand>
</feature>
<dbReference type="SFLD" id="SFLDF00275">
    <property type="entry name" value="adenosine_C2_methyltransferase"/>
    <property type="match status" value="1"/>
</dbReference>
<comment type="catalytic activity">
    <reaction evidence="12">
        <text>adenosine(37) in tRNA + 2 reduced [2Fe-2S]-[ferredoxin] + 2 S-adenosyl-L-methionine = 2-methyladenosine(37) in tRNA + 5'-deoxyadenosine + L-methionine + 2 oxidized [2Fe-2S]-[ferredoxin] + S-adenosyl-L-homocysteine</text>
        <dbReference type="Rhea" id="RHEA:43332"/>
        <dbReference type="Rhea" id="RHEA-COMP:10000"/>
        <dbReference type="Rhea" id="RHEA-COMP:10001"/>
        <dbReference type="Rhea" id="RHEA-COMP:10162"/>
        <dbReference type="Rhea" id="RHEA-COMP:10485"/>
        <dbReference type="ChEBI" id="CHEBI:17319"/>
        <dbReference type="ChEBI" id="CHEBI:33737"/>
        <dbReference type="ChEBI" id="CHEBI:33738"/>
        <dbReference type="ChEBI" id="CHEBI:57844"/>
        <dbReference type="ChEBI" id="CHEBI:57856"/>
        <dbReference type="ChEBI" id="CHEBI:59789"/>
        <dbReference type="ChEBI" id="CHEBI:74411"/>
        <dbReference type="ChEBI" id="CHEBI:74497"/>
        <dbReference type="EC" id="2.1.1.192"/>
    </reaction>
</comment>
<comment type="caution">
    <text evidence="12">Lacks conserved residue(s) required for the propagation of feature annotation.</text>
</comment>
<dbReference type="EMBL" id="VLKH01000005">
    <property type="protein sequence ID" value="TWH79921.1"/>
    <property type="molecule type" value="Genomic_DNA"/>
</dbReference>
<gene>
    <name evidence="12" type="primary">rlmN</name>
    <name evidence="14" type="ORF">LY60_02241</name>
</gene>
<comment type="cofactor">
    <cofactor evidence="12">
        <name>[4Fe-4S] cluster</name>
        <dbReference type="ChEBI" id="CHEBI:49883"/>
    </cofactor>
    <text evidence="12">Binds 1 [4Fe-4S] cluster. The cluster is coordinated with 3 cysteines and an exchangeable S-adenosyl-L-methionine.</text>
</comment>
<comment type="miscellaneous">
    <text evidence="12">Reaction proceeds by a ping-pong mechanism involving intermediate methylation of a conserved cysteine residue.</text>
</comment>
<accession>A0A562J9P0</accession>
<evidence type="ECO:0000256" key="5">
    <source>
        <dbReference type="ARBA" id="ARBA00022603"/>
    </source>
</evidence>
<evidence type="ECO:0000313" key="14">
    <source>
        <dbReference type="EMBL" id="TWH79921.1"/>
    </source>
</evidence>
<evidence type="ECO:0000256" key="7">
    <source>
        <dbReference type="ARBA" id="ARBA00022691"/>
    </source>
</evidence>
<dbReference type="GO" id="GO:0070040">
    <property type="term" value="F:rRNA (adenine(2503)-C2-)-methyltransferase activity"/>
    <property type="evidence" value="ECO:0007669"/>
    <property type="project" value="UniProtKB-UniRule"/>
</dbReference>
<dbReference type="GO" id="GO:0051539">
    <property type="term" value="F:4 iron, 4 sulfur cluster binding"/>
    <property type="evidence" value="ECO:0007669"/>
    <property type="project" value="UniProtKB-UniRule"/>
</dbReference>
<feature type="domain" description="Radical SAM core" evidence="13">
    <location>
        <begin position="97"/>
        <end position="327"/>
    </location>
</feature>
<dbReference type="PIRSF" id="PIRSF006004">
    <property type="entry name" value="CHP00048"/>
    <property type="match status" value="1"/>
</dbReference>
<dbReference type="GO" id="GO:0005737">
    <property type="term" value="C:cytoplasm"/>
    <property type="evidence" value="ECO:0007669"/>
    <property type="project" value="UniProtKB-SubCell"/>
</dbReference>
<dbReference type="GO" id="GO:0019843">
    <property type="term" value="F:rRNA binding"/>
    <property type="evidence" value="ECO:0007669"/>
    <property type="project" value="UniProtKB-UniRule"/>
</dbReference>
<dbReference type="InterPro" id="IPR013785">
    <property type="entry name" value="Aldolase_TIM"/>
</dbReference>
<keyword evidence="10 12" id="KW-0408">Iron</keyword>
<feature type="binding site" evidence="12">
    <location>
        <position position="115"/>
    </location>
    <ligand>
        <name>[4Fe-4S] cluster</name>
        <dbReference type="ChEBI" id="CHEBI:49883"/>
        <note>4Fe-4S-S-AdoMet</note>
    </ligand>
</feature>
<evidence type="ECO:0000256" key="9">
    <source>
        <dbReference type="ARBA" id="ARBA00022723"/>
    </source>
</evidence>
<feature type="binding site" evidence="12">
    <location>
        <position position="289"/>
    </location>
    <ligand>
        <name>S-adenosyl-L-methionine</name>
        <dbReference type="ChEBI" id="CHEBI:59789"/>
    </ligand>
</feature>
<dbReference type="HAMAP" id="MF_01849">
    <property type="entry name" value="RNA_methyltr_RlmN"/>
    <property type="match status" value="1"/>
</dbReference>
<evidence type="ECO:0000256" key="1">
    <source>
        <dbReference type="ARBA" id="ARBA00004496"/>
    </source>
</evidence>
<dbReference type="InterPro" id="IPR007197">
    <property type="entry name" value="rSAM"/>
</dbReference>
<comment type="catalytic activity">
    <reaction evidence="12">
        <text>adenosine(2503) in 23S rRNA + 2 reduced [2Fe-2S]-[ferredoxin] + 2 S-adenosyl-L-methionine = 2-methyladenosine(2503) in 23S rRNA + 5'-deoxyadenosine + L-methionine + 2 oxidized [2Fe-2S]-[ferredoxin] + S-adenosyl-L-homocysteine</text>
        <dbReference type="Rhea" id="RHEA:42916"/>
        <dbReference type="Rhea" id="RHEA-COMP:10000"/>
        <dbReference type="Rhea" id="RHEA-COMP:10001"/>
        <dbReference type="Rhea" id="RHEA-COMP:10152"/>
        <dbReference type="Rhea" id="RHEA-COMP:10282"/>
        <dbReference type="ChEBI" id="CHEBI:17319"/>
        <dbReference type="ChEBI" id="CHEBI:33737"/>
        <dbReference type="ChEBI" id="CHEBI:33738"/>
        <dbReference type="ChEBI" id="CHEBI:57844"/>
        <dbReference type="ChEBI" id="CHEBI:57856"/>
        <dbReference type="ChEBI" id="CHEBI:59789"/>
        <dbReference type="ChEBI" id="CHEBI:74411"/>
        <dbReference type="ChEBI" id="CHEBI:74497"/>
        <dbReference type="EC" id="2.1.1.192"/>
    </reaction>
</comment>
<dbReference type="Pfam" id="PF04055">
    <property type="entry name" value="Radical_SAM"/>
    <property type="match status" value="1"/>
</dbReference>
<dbReference type="SFLD" id="SFLDS00029">
    <property type="entry name" value="Radical_SAM"/>
    <property type="match status" value="1"/>
</dbReference>
<name>A0A562J9P0_9FIRM</name>
<comment type="function">
    <text evidence="12">Specifically methylates position 2 of adenine 2503 in 23S rRNA and position 2 of adenine 37 in tRNAs.</text>
</comment>
<sequence length="342" mass="38995">MIKIDELSFEELEKAMTELGEPKFKAKQIFDWIHEKTVDSFDKMSNVSKKTKEELAKKYEFTKSTIELKLESKLDETKKYVIMFEDGNVVESVYLKYKFGNTACISSQVGCKMGCHFCASTKNGFLRNLTAAEMLRQIYLIQEDTGEKISNVVIMGSGEPLDNYDNVIRFLKLINDERGQNISMRKITLSTCGIVPNIYKLADEDIPITLAISLHAPSQEKREEILPTAKKYKLPELMKACDHYINSTGRRLTFEYIMIKGFNDSPEDAVMLSHLLKNKLANVNLIPCNYVKEADIKPSENLNIEKFKKLLTENGINATVRRELGSDINAACGQLRNNFLKI</sequence>
<evidence type="ECO:0000256" key="11">
    <source>
        <dbReference type="ARBA" id="ARBA00023014"/>
    </source>
</evidence>
<dbReference type="GO" id="GO:0002935">
    <property type="term" value="F:tRNA (adenine(37)-C2)-methyltransferase activity"/>
    <property type="evidence" value="ECO:0007669"/>
    <property type="project" value="UniProtKB-UniRule"/>
</dbReference>
<dbReference type="FunFam" id="3.20.20.70:FF:000014">
    <property type="entry name" value="Probable dual-specificity RNA methyltransferase RlmN"/>
    <property type="match status" value="1"/>
</dbReference>
<dbReference type="InterPro" id="IPR004383">
    <property type="entry name" value="rRNA_lsu_MTrfase_RlmN/Cfr"/>
</dbReference>